<gene>
    <name evidence="1" type="ORF">LKD48_09570</name>
</gene>
<dbReference type="RefSeq" id="WP_308731893.1">
    <property type="nucleotide sequence ID" value="NZ_JAJEQN010000022.1"/>
</dbReference>
<sequence length="114" mass="13935">MKKFSTEEITNIISNETNIWEQFKQNMKMWEKKLEVYGIDIKLEQYWENNIYDPDEIFNKRVEFRAGYQYYCSFVLLKDGKEIDSEKVYMGGEYMFVEIQNKCIFPRLSKKFCD</sequence>
<evidence type="ECO:0000313" key="1">
    <source>
        <dbReference type="EMBL" id="MCC2221880.1"/>
    </source>
</evidence>
<dbReference type="Proteomes" id="UP001198200">
    <property type="component" value="Unassembled WGS sequence"/>
</dbReference>
<organism evidence="1 2">
    <name type="scientific">Anthropogastromicrobium aceti</name>
    <dbReference type="NCBI Taxonomy" id="2981768"/>
    <lineage>
        <taxon>Bacteria</taxon>
        <taxon>Bacillati</taxon>
        <taxon>Bacillota</taxon>
        <taxon>Clostridia</taxon>
        <taxon>Lachnospirales</taxon>
        <taxon>Lachnospiraceae</taxon>
        <taxon>Anthropogastromicrobium</taxon>
    </lineage>
</organism>
<dbReference type="AlphaFoldDB" id="A0AAE3E4X4"/>
<reference evidence="1 2" key="1">
    <citation type="submission" date="2021-10" db="EMBL/GenBank/DDBJ databases">
        <title>Anaerobic single-cell dispensing facilitates the cultivation of human gut bacteria.</title>
        <authorList>
            <person name="Afrizal A."/>
        </authorList>
    </citation>
    <scope>NUCLEOTIDE SEQUENCE [LARGE SCALE GENOMIC DNA]</scope>
    <source>
        <strain evidence="1 2">CLA-AA-H224</strain>
    </source>
</reference>
<proteinExistence type="predicted"/>
<name>A0AAE3E4X4_9FIRM</name>
<dbReference type="EMBL" id="JAJEQN010000022">
    <property type="protein sequence ID" value="MCC2221880.1"/>
    <property type="molecule type" value="Genomic_DNA"/>
</dbReference>
<keyword evidence="2" id="KW-1185">Reference proteome</keyword>
<feature type="non-terminal residue" evidence="1">
    <location>
        <position position="114"/>
    </location>
</feature>
<comment type="caution">
    <text evidence="1">The sequence shown here is derived from an EMBL/GenBank/DDBJ whole genome shotgun (WGS) entry which is preliminary data.</text>
</comment>
<evidence type="ECO:0000313" key="2">
    <source>
        <dbReference type="Proteomes" id="UP001198200"/>
    </source>
</evidence>
<accession>A0AAE3E4X4</accession>
<protein>
    <submittedName>
        <fullName evidence="1">Uncharacterized protein</fullName>
    </submittedName>
</protein>